<dbReference type="InterPro" id="IPR003593">
    <property type="entry name" value="AAA+_ATPase"/>
</dbReference>
<accession>A0A174VWM6</accession>
<protein>
    <submittedName>
        <fullName evidence="3">Magnesium chelatase</fullName>
    </submittedName>
</protein>
<dbReference type="InterPro" id="IPR025158">
    <property type="entry name" value="Mg_chelat-rel_C"/>
</dbReference>
<evidence type="ECO:0000313" key="4">
    <source>
        <dbReference type="Proteomes" id="UP000092714"/>
    </source>
</evidence>
<dbReference type="AlphaFoldDB" id="A0A174VWM6"/>
<dbReference type="SMART" id="SM00382">
    <property type="entry name" value="AAA"/>
    <property type="match status" value="1"/>
</dbReference>
<dbReference type="eggNOG" id="COG0606">
    <property type="taxonomic scope" value="Bacteria"/>
</dbReference>
<reference evidence="3 4" key="1">
    <citation type="submission" date="2016-06" db="EMBL/GenBank/DDBJ databases">
        <authorList>
            <person name="Kjaerup R.B."/>
            <person name="Dalgaard T.S."/>
            <person name="Juul-Madsen H.R."/>
        </authorList>
    </citation>
    <scope>NUCLEOTIDE SEQUENCE [LARGE SCALE GENOMIC DNA]</scope>
    <source>
        <strain evidence="3 4">373-A1</strain>
    </source>
</reference>
<dbReference type="Pfam" id="PF13541">
    <property type="entry name" value="ChlI"/>
    <property type="match status" value="1"/>
</dbReference>
<evidence type="ECO:0000256" key="1">
    <source>
        <dbReference type="ARBA" id="ARBA00006354"/>
    </source>
</evidence>
<dbReference type="InterPro" id="IPR020568">
    <property type="entry name" value="Ribosomal_Su5_D2-typ_SF"/>
</dbReference>
<keyword evidence="4" id="KW-1185">Reference proteome</keyword>
<dbReference type="PANTHER" id="PTHR32039:SF7">
    <property type="entry name" value="COMPETENCE PROTEIN COMM"/>
    <property type="match status" value="1"/>
</dbReference>
<dbReference type="Gene3D" id="3.40.50.300">
    <property type="entry name" value="P-loop containing nucleotide triphosphate hydrolases"/>
    <property type="match status" value="1"/>
</dbReference>
<dbReference type="InterPro" id="IPR027417">
    <property type="entry name" value="P-loop_NTPase"/>
</dbReference>
<feature type="domain" description="AAA+ ATPase" evidence="2">
    <location>
        <begin position="210"/>
        <end position="393"/>
    </location>
</feature>
<dbReference type="InterPro" id="IPR000523">
    <property type="entry name" value="Mg_chelatse_chII-like_cat_dom"/>
</dbReference>
<dbReference type="EMBL" id="MAPZ01000016">
    <property type="protein sequence ID" value="OBY11319.1"/>
    <property type="molecule type" value="Genomic_DNA"/>
</dbReference>
<dbReference type="PANTHER" id="PTHR32039">
    <property type="entry name" value="MAGNESIUM-CHELATASE SUBUNIT CHLI"/>
    <property type="match status" value="1"/>
</dbReference>
<dbReference type="Pfam" id="PF01078">
    <property type="entry name" value="Mg_chelatase"/>
    <property type="match status" value="1"/>
</dbReference>
<dbReference type="SUPFAM" id="SSF52540">
    <property type="entry name" value="P-loop containing nucleoside triphosphate hydrolases"/>
    <property type="match status" value="1"/>
</dbReference>
<sequence>MAIKIISATYSGLEGQLIDVEVDITRGIPYFNIVGLPDAAIKEAKERVRSAIVNSGFEFPLGRIVVNLAPADVKKIGSLLDLPIAIGILACSRQINSKYIEDYILFGELSLAGDIKGVKGTLPIILAGVSEGKMNFVLPYENLNECKYIKEAKYYPFSNLRESISFLNYKDMLPYDSFLLEEVSKENYLDFSDIIGQESSKRAMEIVAAGNHNILIYGSTGAGKTMLANALQSILPDLTKEEELEVAKVYSIAGNDKLCNVKRPFRNPHHSITKGALIGGGNIAKAGEITLAHRGVLFLDEILEFKRDVLEVLREPLEEGKIKINRLYGSYELPCNFIMIGSFNVCPCGKSGLESGDSDGCNCSDNQKMKYLNRMSKALRDRIDLYNYVPKVGYKEIRNNNEMYSSLKMKERVIKATEVQRGRLKGTKYKYNSEIRGKDVFELCRVSKNIERILENYFDLNSPSLRGYGKLIKISRTIADLDGNKDILEENILEGINYRRDYHGEIV</sequence>
<dbReference type="GeneID" id="42775361"/>
<dbReference type="Pfam" id="PF13335">
    <property type="entry name" value="Mg_chelatase_C"/>
    <property type="match status" value="1"/>
</dbReference>
<dbReference type="GO" id="GO:0005524">
    <property type="term" value="F:ATP binding"/>
    <property type="evidence" value="ECO:0007669"/>
    <property type="project" value="InterPro"/>
</dbReference>
<dbReference type="SUPFAM" id="SSF54211">
    <property type="entry name" value="Ribosomal protein S5 domain 2-like"/>
    <property type="match status" value="1"/>
</dbReference>
<dbReference type="InterPro" id="IPR014721">
    <property type="entry name" value="Ribsml_uS5_D2-typ_fold_subgr"/>
</dbReference>
<comment type="caution">
    <text evidence="3">The sequence shown here is derived from an EMBL/GenBank/DDBJ whole genome shotgun (WGS) entry which is preliminary data.</text>
</comment>
<name>A0A174VWM6_9CLOT</name>
<dbReference type="InterPro" id="IPR004482">
    <property type="entry name" value="Mg_chelat-rel"/>
</dbReference>
<evidence type="ECO:0000259" key="2">
    <source>
        <dbReference type="SMART" id="SM00382"/>
    </source>
</evidence>
<dbReference type="Gene3D" id="3.30.230.10">
    <property type="match status" value="1"/>
</dbReference>
<proteinExistence type="inferred from homology"/>
<organism evidence="3 4">
    <name type="scientific">Clostridium paraputrificum</name>
    <dbReference type="NCBI Taxonomy" id="29363"/>
    <lineage>
        <taxon>Bacteria</taxon>
        <taxon>Bacillati</taxon>
        <taxon>Bacillota</taxon>
        <taxon>Clostridia</taxon>
        <taxon>Eubacteriales</taxon>
        <taxon>Clostridiaceae</taxon>
        <taxon>Clostridium</taxon>
    </lineage>
</organism>
<dbReference type="OrthoDB" id="9813147at2"/>
<dbReference type="InterPro" id="IPR045006">
    <property type="entry name" value="CHLI-like"/>
</dbReference>
<gene>
    <name evidence="3" type="ORF">CP373A1_07095</name>
</gene>
<dbReference type="RefSeq" id="WP_027097526.1">
    <property type="nucleotide sequence ID" value="NZ_CABJAZ010000004.1"/>
</dbReference>
<dbReference type="Proteomes" id="UP000092714">
    <property type="component" value="Unassembled WGS sequence"/>
</dbReference>
<evidence type="ECO:0000313" key="3">
    <source>
        <dbReference type="EMBL" id="OBY11319.1"/>
    </source>
</evidence>
<dbReference type="NCBIfam" id="TIGR00368">
    <property type="entry name" value="YifB family Mg chelatase-like AAA ATPase"/>
    <property type="match status" value="1"/>
</dbReference>
<comment type="similarity">
    <text evidence="1">Belongs to the Mg-chelatase subunits D/I family. ComM subfamily.</text>
</comment>